<keyword evidence="7 10" id="KW-1133">Transmembrane helix</keyword>
<dbReference type="GO" id="GO:0006886">
    <property type="term" value="P:intracellular protein transport"/>
    <property type="evidence" value="ECO:0007669"/>
    <property type="project" value="InterPro"/>
</dbReference>
<evidence type="ECO:0000256" key="7">
    <source>
        <dbReference type="ARBA" id="ARBA00022989"/>
    </source>
</evidence>
<dbReference type="InterPro" id="IPR001901">
    <property type="entry name" value="Translocase_SecE/Sec61-g"/>
</dbReference>
<evidence type="ECO:0000313" key="11">
    <source>
        <dbReference type="EMBL" id="KAK1934388.1"/>
    </source>
</evidence>
<dbReference type="NCBIfam" id="TIGR00327">
    <property type="entry name" value="secE_euk_arch"/>
    <property type="match status" value="1"/>
</dbReference>
<evidence type="ECO:0000256" key="1">
    <source>
        <dbReference type="ARBA" id="ARBA00004389"/>
    </source>
</evidence>
<reference evidence="11" key="2">
    <citation type="submission" date="2021-05" db="EMBL/GenBank/DDBJ databases">
        <authorList>
            <person name="Pain A."/>
        </authorList>
    </citation>
    <scope>NUCLEOTIDE SEQUENCE</scope>
    <source>
        <strain evidence="11">1802A</strain>
    </source>
</reference>
<comment type="subcellular location">
    <subcellularLocation>
        <location evidence="1">Endoplasmic reticulum membrane</location>
        <topology evidence="1">Single-pass membrane protein</topology>
    </subcellularLocation>
</comment>
<name>A0AAD9LF65_BABDI</name>
<dbReference type="HAMAP" id="MF_00422">
    <property type="entry name" value="SecE"/>
    <property type="match status" value="1"/>
</dbReference>
<accession>A0AAD9LF65</accession>
<evidence type="ECO:0000256" key="9">
    <source>
        <dbReference type="ARBA" id="ARBA00023136"/>
    </source>
</evidence>
<keyword evidence="12" id="KW-1185">Reference proteome</keyword>
<dbReference type="InterPro" id="IPR023391">
    <property type="entry name" value="Prot_translocase_SecE_dom_sf"/>
</dbReference>
<gene>
    <name evidence="11" type="ORF">X943_003675</name>
</gene>
<evidence type="ECO:0000256" key="8">
    <source>
        <dbReference type="ARBA" id="ARBA00023010"/>
    </source>
</evidence>
<evidence type="ECO:0000256" key="3">
    <source>
        <dbReference type="ARBA" id="ARBA00022448"/>
    </source>
</evidence>
<evidence type="ECO:0000256" key="5">
    <source>
        <dbReference type="ARBA" id="ARBA00022824"/>
    </source>
</evidence>
<keyword evidence="8" id="KW-0811">Translocation</keyword>
<evidence type="ECO:0000256" key="6">
    <source>
        <dbReference type="ARBA" id="ARBA00022927"/>
    </source>
</evidence>
<evidence type="ECO:0000313" key="12">
    <source>
        <dbReference type="Proteomes" id="UP001195914"/>
    </source>
</evidence>
<dbReference type="AlphaFoldDB" id="A0AAD9LF65"/>
<keyword evidence="5" id="KW-0256">Endoplasmic reticulum</keyword>
<organism evidence="11 12">
    <name type="scientific">Babesia divergens</name>
    <dbReference type="NCBI Taxonomy" id="32595"/>
    <lineage>
        <taxon>Eukaryota</taxon>
        <taxon>Sar</taxon>
        <taxon>Alveolata</taxon>
        <taxon>Apicomplexa</taxon>
        <taxon>Aconoidasida</taxon>
        <taxon>Piroplasmida</taxon>
        <taxon>Babesiidae</taxon>
        <taxon>Babesia</taxon>
    </lineage>
</organism>
<evidence type="ECO:0000256" key="4">
    <source>
        <dbReference type="ARBA" id="ARBA00022692"/>
    </source>
</evidence>
<comment type="similarity">
    <text evidence="2">Belongs to the SecE/SEC61-gamma family.</text>
</comment>
<feature type="transmembrane region" description="Helical" evidence="10">
    <location>
        <begin position="48"/>
        <end position="71"/>
    </location>
</feature>
<dbReference type="SUPFAM" id="SSF103456">
    <property type="entry name" value="Preprotein translocase SecE subunit"/>
    <property type="match status" value="1"/>
</dbReference>
<dbReference type="Gene3D" id="1.20.5.820">
    <property type="entry name" value="Preprotein translocase SecE subunit"/>
    <property type="match status" value="1"/>
</dbReference>
<proteinExistence type="inferred from homology"/>
<protein>
    <submittedName>
        <fullName evidence="11">Uncharacterized protein</fullName>
    </submittedName>
</protein>
<evidence type="ECO:0000256" key="2">
    <source>
        <dbReference type="ARBA" id="ARBA00008274"/>
    </source>
</evidence>
<keyword evidence="6" id="KW-0653">Protein transport</keyword>
<reference evidence="11" key="1">
    <citation type="journal article" date="2014" name="Nucleic Acids Res.">
        <title>The evolutionary dynamics of variant antigen genes in Babesia reveal a history of genomic innovation underlying host-parasite interaction.</title>
        <authorList>
            <person name="Jackson A.P."/>
            <person name="Otto T.D."/>
            <person name="Darby A."/>
            <person name="Ramaprasad A."/>
            <person name="Xia D."/>
            <person name="Echaide I.E."/>
            <person name="Farber M."/>
            <person name="Gahlot S."/>
            <person name="Gamble J."/>
            <person name="Gupta D."/>
            <person name="Gupta Y."/>
            <person name="Jackson L."/>
            <person name="Malandrin L."/>
            <person name="Malas T.B."/>
            <person name="Moussa E."/>
            <person name="Nair M."/>
            <person name="Reid A.J."/>
            <person name="Sanders M."/>
            <person name="Sharma J."/>
            <person name="Tracey A."/>
            <person name="Quail M.A."/>
            <person name="Weir W."/>
            <person name="Wastling J.M."/>
            <person name="Hall N."/>
            <person name="Willadsen P."/>
            <person name="Lingelbach K."/>
            <person name="Shiels B."/>
            <person name="Tait A."/>
            <person name="Berriman M."/>
            <person name="Allred D.R."/>
            <person name="Pain A."/>
        </authorList>
    </citation>
    <scope>NUCLEOTIDE SEQUENCE</scope>
    <source>
        <strain evidence="11">1802A</strain>
    </source>
</reference>
<dbReference type="Pfam" id="PF00584">
    <property type="entry name" value="SecE"/>
    <property type="match status" value="1"/>
</dbReference>
<dbReference type="GO" id="GO:0005789">
    <property type="term" value="C:endoplasmic reticulum membrane"/>
    <property type="evidence" value="ECO:0007669"/>
    <property type="project" value="UniProtKB-SubCell"/>
</dbReference>
<dbReference type="EMBL" id="JAHBMH010000063">
    <property type="protein sequence ID" value="KAK1934388.1"/>
    <property type="molecule type" value="Genomic_DNA"/>
</dbReference>
<keyword evidence="9 10" id="KW-0472">Membrane</keyword>
<dbReference type="GO" id="GO:0008320">
    <property type="term" value="F:protein transmembrane transporter activity"/>
    <property type="evidence" value="ECO:0007669"/>
    <property type="project" value="InterPro"/>
</dbReference>
<keyword evidence="4 10" id="KW-0812">Transmembrane</keyword>
<dbReference type="PANTHER" id="PTHR12309">
    <property type="entry name" value="SEC61 GAMMA SUBUNIT"/>
    <property type="match status" value="1"/>
</dbReference>
<dbReference type="GO" id="GO:0006605">
    <property type="term" value="P:protein targeting"/>
    <property type="evidence" value="ECO:0007669"/>
    <property type="project" value="InterPro"/>
</dbReference>
<keyword evidence="3" id="KW-0813">Transport</keyword>
<dbReference type="InterPro" id="IPR008158">
    <property type="entry name" value="Translocase_Sec61-g"/>
</dbReference>
<evidence type="ECO:0000256" key="10">
    <source>
        <dbReference type="SAM" id="Phobius"/>
    </source>
</evidence>
<dbReference type="Proteomes" id="UP001195914">
    <property type="component" value="Unassembled WGS sequence"/>
</dbReference>
<comment type="caution">
    <text evidence="11">The sequence shown here is derived from an EMBL/GenBank/DDBJ whole genome shotgun (WGS) entry which is preliminary data.</text>
</comment>
<sequence>MKLQVPHFLMDTGNPVGYTVRSVTDFVNDSTRLVRKCTKPDKKEYTRILRACSVGFFIMGFIGYMVKLMFIPVNNILVGMPS</sequence>